<dbReference type="SUPFAM" id="SSF52540">
    <property type="entry name" value="P-loop containing nucleoside triphosphate hydrolases"/>
    <property type="match status" value="1"/>
</dbReference>
<dbReference type="GO" id="GO:0016740">
    <property type="term" value="F:transferase activity"/>
    <property type="evidence" value="ECO:0007669"/>
    <property type="project" value="UniProtKB-KW"/>
</dbReference>
<dbReference type="InterPro" id="IPR027417">
    <property type="entry name" value="P-loop_NTPase"/>
</dbReference>
<reference evidence="1 2" key="1">
    <citation type="journal article" date="2018" name="Microbiome">
        <title>Fine metagenomic profile of the Mediterranean stratified and mixed water columns revealed by assembly and recruitment.</title>
        <authorList>
            <person name="Haro-Moreno J.M."/>
            <person name="Lopez-Perez M."/>
            <person name="De La Torre J.R."/>
            <person name="Picazo A."/>
            <person name="Camacho A."/>
            <person name="Rodriguez-Valera F."/>
        </authorList>
    </citation>
    <scope>NUCLEOTIDE SEQUENCE [LARGE SCALE GENOMIC DNA]</scope>
    <source>
        <strain evidence="1">MED-G50</strain>
    </source>
</reference>
<comment type="caution">
    <text evidence="1">The sequence shown here is derived from an EMBL/GenBank/DDBJ whole genome shotgun (WGS) entry which is preliminary data.</text>
</comment>
<sequence length="385" mass="43691">MSMPERGVLLNAARQTAGLDNFGDTWFFDHMDKFIASINNDARLNEEGLGGAQGMVINAMVNRLRHVELVKQNPEIKELPVDVSAIVVGLPRTGSTMMHRMLSSAKGMTGVKWYETQNYAPFPGETQGDSSQRREAAKGILAYMVEKIPEIMSIHPMSIDQPDEEVIILGQLFSSSMLEASYYVPSYAAWLGTQDSEQAYKDLREIYQAFMWQDPSRQGKKWVLKTPGHLMALDTAMKVFQDAKIVMTHRDPVSTVPSYCSMESTLYRMGSEDITHVMVGEYWFERLSQWTDSFMSVRSKSPEERFVDVKYTELLKDPVVQGQLVLEAAGIDVTPDVIEDMGEWIEANKREDRAPHKYDISDFGLSEDMIKEKFAVYRQNYLGEG</sequence>
<organism evidence="1 2">
    <name type="scientific">PS1 clade bacterium</name>
    <dbReference type="NCBI Taxonomy" id="2175152"/>
    <lineage>
        <taxon>Bacteria</taxon>
        <taxon>Pseudomonadati</taxon>
        <taxon>Pseudomonadota</taxon>
        <taxon>Alphaproteobacteria</taxon>
        <taxon>PS1 clade</taxon>
    </lineage>
</organism>
<dbReference type="Pfam" id="PF13469">
    <property type="entry name" value="Sulfotransfer_3"/>
    <property type="match status" value="1"/>
</dbReference>
<dbReference type="InterPro" id="IPR052736">
    <property type="entry name" value="Stf3_sulfotransferase"/>
</dbReference>
<keyword evidence="1" id="KW-0808">Transferase</keyword>
<dbReference type="Gene3D" id="3.40.50.300">
    <property type="entry name" value="P-loop containing nucleotide triphosphate hydrolases"/>
    <property type="match status" value="1"/>
</dbReference>
<name>A0A368EJ46_9PROT</name>
<dbReference type="AlphaFoldDB" id="A0A368EJ46"/>
<dbReference type="Proteomes" id="UP000252289">
    <property type="component" value="Unassembled WGS sequence"/>
</dbReference>
<evidence type="ECO:0000313" key="2">
    <source>
        <dbReference type="Proteomes" id="UP000252289"/>
    </source>
</evidence>
<gene>
    <name evidence="1" type="ORF">DBW64_03625</name>
</gene>
<evidence type="ECO:0000313" key="1">
    <source>
        <dbReference type="EMBL" id="RCL84410.1"/>
    </source>
</evidence>
<protein>
    <submittedName>
        <fullName evidence="1">Sulfotransferase</fullName>
    </submittedName>
</protein>
<dbReference type="PANTHER" id="PTHR36451">
    <property type="entry name" value="PAPS-DEPENDENT SULFOTRANSFERASE STF3"/>
    <property type="match status" value="1"/>
</dbReference>
<proteinExistence type="predicted"/>
<accession>A0A368EJ46</accession>
<dbReference type="EMBL" id="QOQK01000014">
    <property type="protein sequence ID" value="RCL84410.1"/>
    <property type="molecule type" value="Genomic_DNA"/>
</dbReference>
<dbReference type="PANTHER" id="PTHR36451:SF1">
    <property type="entry name" value="OMEGA-HYDROXY-BETA-DIHYDROMENAQUINONE-9 SULFOTRANSFERASE STF3"/>
    <property type="match status" value="1"/>
</dbReference>